<reference evidence="3 4" key="1">
    <citation type="journal article" date="2024" name="Commun. Biol.">
        <title>Comparative genomic analysis of thermophilic fungi reveals convergent evolutionary adaptations and gene losses.</title>
        <authorList>
            <person name="Steindorff A.S."/>
            <person name="Aguilar-Pontes M.V."/>
            <person name="Robinson A.J."/>
            <person name="Andreopoulos B."/>
            <person name="LaButti K."/>
            <person name="Kuo A."/>
            <person name="Mondo S."/>
            <person name="Riley R."/>
            <person name="Otillar R."/>
            <person name="Haridas S."/>
            <person name="Lipzen A."/>
            <person name="Grimwood J."/>
            <person name="Schmutz J."/>
            <person name="Clum A."/>
            <person name="Reid I.D."/>
            <person name="Moisan M.C."/>
            <person name="Butler G."/>
            <person name="Nguyen T.T.M."/>
            <person name="Dewar K."/>
            <person name="Conant G."/>
            <person name="Drula E."/>
            <person name="Henrissat B."/>
            <person name="Hansel C."/>
            <person name="Singer S."/>
            <person name="Hutchinson M.I."/>
            <person name="de Vries R.P."/>
            <person name="Natvig D.O."/>
            <person name="Powell A.J."/>
            <person name="Tsang A."/>
            <person name="Grigoriev I.V."/>
        </authorList>
    </citation>
    <scope>NUCLEOTIDE SEQUENCE [LARGE SCALE GENOMIC DNA]</scope>
    <source>
        <strain evidence="3 4">CBS 494.80</strain>
    </source>
</reference>
<evidence type="ECO:0000256" key="1">
    <source>
        <dbReference type="SAM" id="MobiDB-lite"/>
    </source>
</evidence>
<name>A0ABR4CFA0_9HELO</name>
<keyword evidence="4" id="KW-1185">Reference proteome</keyword>
<dbReference type="PANTHER" id="PTHR47843:SF2">
    <property type="entry name" value="BTB DOMAIN-CONTAINING PROTEIN"/>
    <property type="match status" value="1"/>
</dbReference>
<protein>
    <recommendedName>
        <fullName evidence="2">BTB domain-containing protein</fullName>
    </recommendedName>
</protein>
<dbReference type="PROSITE" id="PS50097">
    <property type="entry name" value="BTB"/>
    <property type="match status" value="2"/>
</dbReference>
<feature type="domain" description="BTB" evidence="2">
    <location>
        <begin position="48"/>
        <end position="119"/>
    </location>
</feature>
<evidence type="ECO:0000313" key="3">
    <source>
        <dbReference type="EMBL" id="KAL2068337.1"/>
    </source>
</evidence>
<organism evidence="3 4">
    <name type="scientific">Oculimacula yallundae</name>
    <dbReference type="NCBI Taxonomy" id="86028"/>
    <lineage>
        <taxon>Eukaryota</taxon>
        <taxon>Fungi</taxon>
        <taxon>Dikarya</taxon>
        <taxon>Ascomycota</taxon>
        <taxon>Pezizomycotina</taxon>
        <taxon>Leotiomycetes</taxon>
        <taxon>Helotiales</taxon>
        <taxon>Ploettnerulaceae</taxon>
        <taxon>Oculimacula</taxon>
    </lineage>
</organism>
<dbReference type="SUPFAM" id="SSF54695">
    <property type="entry name" value="POZ domain"/>
    <property type="match status" value="2"/>
</dbReference>
<gene>
    <name evidence="3" type="ORF">VTL71DRAFT_16435</name>
</gene>
<dbReference type="Pfam" id="PF00651">
    <property type="entry name" value="BTB"/>
    <property type="match status" value="2"/>
</dbReference>
<dbReference type="InterPro" id="IPR000210">
    <property type="entry name" value="BTB/POZ_dom"/>
</dbReference>
<dbReference type="PANTHER" id="PTHR47843">
    <property type="entry name" value="BTB DOMAIN-CONTAINING PROTEIN-RELATED"/>
    <property type="match status" value="1"/>
</dbReference>
<dbReference type="CDD" id="cd18186">
    <property type="entry name" value="BTB_POZ_ZBTB_KLHL-like"/>
    <property type="match status" value="2"/>
</dbReference>
<dbReference type="EMBL" id="JAZHXI010000009">
    <property type="protein sequence ID" value="KAL2068337.1"/>
    <property type="molecule type" value="Genomic_DNA"/>
</dbReference>
<evidence type="ECO:0000259" key="2">
    <source>
        <dbReference type="PROSITE" id="PS50097"/>
    </source>
</evidence>
<dbReference type="Gene3D" id="3.30.710.10">
    <property type="entry name" value="Potassium Channel Kv1.1, Chain A"/>
    <property type="match status" value="2"/>
</dbReference>
<accession>A0ABR4CFA0</accession>
<feature type="domain" description="BTB" evidence="2">
    <location>
        <begin position="379"/>
        <end position="450"/>
    </location>
</feature>
<dbReference type="InterPro" id="IPR011333">
    <property type="entry name" value="SKP1/BTB/POZ_sf"/>
</dbReference>
<evidence type="ECO:0000313" key="4">
    <source>
        <dbReference type="Proteomes" id="UP001595075"/>
    </source>
</evidence>
<sequence length="520" mass="58852">MSSHISTVGRGRSKNKRKERDVVHELPPQRRKRAMVEGSEPNFSKPTEMVTFRIGCGDDLEVFSVHKEFACHASPVLEAAFNGSYIEGRTQTYELDDVQPAAFRLFLCWVYSQRVSIHSRLAGEFADNNFAGSDGDTDYIDSENEETMSDPNKNLQVDTGRKQVGGKTDIADIGYDEFGFILPDVAEYEQDMNLIQLWILADRLLIPKLQNQIISQLTKMGCDYWSTHWINYLYEHTGSGSPLRSFAIDLCLYTVPDGYIQAYPGDFPPAMLRELSSTAIFQLKDATPEYVNHPRHHMQHLHRKKVDFYLDEAVAGPTRRGLYVELGTSVFDHDGLSDSGFRIDTVDIRIGGAFLLSAAFPLSLSRYNIHLRKPRKPNEMVTFIIGQGDNREEFHVHKEFVCHYSPVIEAGFAGPFVKGKSQTYELDDVRPSVFRLLVMWVYSQEVDCTGRLAGEFADAFEGDDDEEEADPYDNVPGWYNSYSDTYARKPGQRALTNGLSLVMIARNQCMPNSRTGDGFS</sequence>
<comment type="caution">
    <text evidence="3">The sequence shown here is derived from an EMBL/GenBank/DDBJ whole genome shotgun (WGS) entry which is preliminary data.</text>
</comment>
<feature type="region of interest" description="Disordered" evidence="1">
    <location>
        <begin position="1"/>
        <end position="22"/>
    </location>
</feature>
<dbReference type="Proteomes" id="UP001595075">
    <property type="component" value="Unassembled WGS sequence"/>
</dbReference>
<proteinExistence type="predicted"/>
<dbReference type="SMART" id="SM00225">
    <property type="entry name" value="BTB"/>
    <property type="match status" value="2"/>
</dbReference>